<comment type="caution">
    <text evidence="14">The sequence shown here is derived from an EMBL/GenBank/DDBJ whole genome shotgun (WGS) entry which is preliminary data.</text>
</comment>
<evidence type="ECO:0000256" key="5">
    <source>
        <dbReference type="ARBA" id="ARBA00022692"/>
    </source>
</evidence>
<keyword evidence="10" id="KW-0325">Glycoprotein</keyword>
<dbReference type="FunFam" id="3.40.50.300:FF:002145">
    <property type="entry name" value="ABC transporter (MsbA subfamily)"/>
    <property type="match status" value="1"/>
</dbReference>
<protein>
    <submittedName>
        <fullName evidence="14">P-loop containing nucleoside triphosphate hydrolase protein</fullName>
    </submittedName>
</protein>
<evidence type="ECO:0000256" key="4">
    <source>
        <dbReference type="ARBA" id="ARBA00022475"/>
    </source>
</evidence>
<comment type="subcellular location">
    <subcellularLocation>
        <location evidence="1">Cell membrane</location>
        <topology evidence="1">Multi-pass membrane protein</topology>
    </subcellularLocation>
</comment>
<keyword evidence="9 11" id="KW-0472">Membrane</keyword>
<proteinExistence type="inferred from homology"/>
<dbReference type="InterPro" id="IPR003439">
    <property type="entry name" value="ABC_transporter-like_ATP-bd"/>
</dbReference>
<dbReference type="InterPro" id="IPR027417">
    <property type="entry name" value="P-loop_NTPase"/>
</dbReference>
<evidence type="ECO:0000256" key="3">
    <source>
        <dbReference type="ARBA" id="ARBA00022448"/>
    </source>
</evidence>
<feature type="transmembrane region" description="Helical" evidence="11">
    <location>
        <begin position="144"/>
        <end position="162"/>
    </location>
</feature>
<feature type="transmembrane region" description="Helical" evidence="11">
    <location>
        <begin position="785"/>
        <end position="808"/>
    </location>
</feature>
<evidence type="ECO:0000256" key="8">
    <source>
        <dbReference type="ARBA" id="ARBA00022989"/>
    </source>
</evidence>
<feature type="transmembrane region" description="Helical" evidence="11">
    <location>
        <begin position="472"/>
        <end position="496"/>
    </location>
</feature>
<dbReference type="PANTHER" id="PTHR24223:SF345">
    <property type="entry name" value="ABC MULTIDRUG TRANSPORTER (EUROFUNG)"/>
    <property type="match status" value="1"/>
</dbReference>
<evidence type="ECO:0000256" key="6">
    <source>
        <dbReference type="ARBA" id="ARBA00022741"/>
    </source>
</evidence>
<feature type="transmembrane region" description="Helical" evidence="11">
    <location>
        <begin position="85"/>
        <end position="107"/>
    </location>
</feature>
<keyword evidence="6" id="KW-0547">Nucleotide-binding</keyword>
<dbReference type="FunFam" id="1.20.1560.10:FF:000055">
    <property type="entry name" value="ABC multidrug transporter (Eurofung)"/>
    <property type="match status" value="1"/>
</dbReference>
<dbReference type="SUPFAM" id="SSF90123">
    <property type="entry name" value="ABC transporter transmembrane region"/>
    <property type="match status" value="2"/>
</dbReference>
<dbReference type="Gene3D" id="3.40.50.300">
    <property type="entry name" value="P-loop containing nucleotide triphosphate hydrolases"/>
    <property type="match status" value="2"/>
</dbReference>
<organism evidence="14 15">
    <name type="scientific">Aureobasidium pullulans</name>
    <name type="common">Black yeast</name>
    <name type="synonym">Pullularia pullulans</name>
    <dbReference type="NCBI Taxonomy" id="5580"/>
    <lineage>
        <taxon>Eukaryota</taxon>
        <taxon>Fungi</taxon>
        <taxon>Dikarya</taxon>
        <taxon>Ascomycota</taxon>
        <taxon>Pezizomycotina</taxon>
        <taxon>Dothideomycetes</taxon>
        <taxon>Dothideomycetidae</taxon>
        <taxon>Dothideales</taxon>
        <taxon>Saccotheciaceae</taxon>
        <taxon>Aureobasidium</taxon>
    </lineage>
</organism>
<feature type="transmembrane region" description="Helical" evidence="11">
    <location>
        <begin position="840"/>
        <end position="858"/>
    </location>
</feature>
<feature type="transmembrane region" description="Helical" evidence="11">
    <location>
        <begin position="22"/>
        <end position="41"/>
    </location>
</feature>
<dbReference type="Pfam" id="PF00005">
    <property type="entry name" value="ABC_tran"/>
    <property type="match status" value="2"/>
</dbReference>
<evidence type="ECO:0000259" key="12">
    <source>
        <dbReference type="PROSITE" id="PS50893"/>
    </source>
</evidence>
<dbReference type="AlphaFoldDB" id="A0A4S9WQE1"/>
<dbReference type="PROSITE" id="PS50929">
    <property type="entry name" value="ABC_TM1F"/>
    <property type="match status" value="2"/>
</dbReference>
<keyword evidence="3" id="KW-0813">Transport</keyword>
<feature type="domain" description="ABC transporter" evidence="12">
    <location>
        <begin position="597"/>
        <end position="821"/>
    </location>
</feature>
<dbReference type="SMART" id="SM00382">
    <property type="entry name" value="AAA"/>
    <property type="match status" value="1"/>
</dbReference>
<dbReference type="GO" id="GO:0140359">
    <property type="term" value="F:ABC-type transporter activity"/>
    <property type="evidence" value="ECO:0007669"/>
    <property type="project" value="InterPro"/>
</dbReference>
<feature type="transmembrane region" description="Helical" evidence="11">
    <location>
        <begin position="962"/>
        <end position="982"/>
    </location>
</feature>
<dbReference type="InterPro" id="IPR036640">
    <property type="entry name" value="ABC1_TM_sf"/>
</dbReference>
<dbReference type="GO" id="GO:0016887">
    <property type="term" value="F:ATP hydrolysis activity"/>
    <property type="evidence" value="ECO:0007669"/>
    <property type="project" value="InterPro"/>
</dbReference>
<dbReference type="InterPro" id="IPR050173">
    <property type="entry name" value="ABC_transporter_C-like"/>
</dbReference>
<dbReference type="Gene3D" id="1.20.1560.10">
    <property type="entry name" value="ABC transporter type 1, transmembrane domain"/>
    <property type="match status" value="2"/>
</dbReference>
<gene>
    <name evidence="14" type="ORF">D6C85_07688</name>
</gene>
<dbReference type="Pfam" id="PF00664">
    <property type="entry name" value="ABC_membrane"/>
    <property type="match status" value="1"/>
</dbReference>
<accession>A0A4S9WQE1</accession>
<evidence type="ECO:0000259" key="13">
    <source>
        <dbReference type="PROSITE" id="PS50929"/>
    </source>
</evidence>
<dbReference type="SUPFAM" id="SSF52540">
    <property type="entry name" value="P-loop containing nucleoside triphosphate hydrolases"/>
    <property type="match status" value="2"/>
</dbReference>
<dbReference type="PANTHER" id="PTHR24223">
    <property type="entry name" value="ATP-BINDING CASSETTE SUB-FAMILY C"/>
    <property type="match status" value="1"/>
</dbReference>
<feature type="transmembrane region" description="Helical" evidence="11">
    <location>
        <begin position="61"/>
        <end position="79"/>
    </location>
</feature>
<keyword evidence="14" id="KW-0378">Hydrolase</keyword>
<keyword evidence="5 11" id="KW-0812">Transmembrane</keyword>
<evidence type="ECO:0000313" key="15">
    <source>
        <dbReference type="Proteomes" id="UP000309734"/>
    </source>
</evidence>
<keyword evidence="7" id="KW-0067">ATP-binding</keyword>
<dbReference type="InterPro" id="IPR044726">
    <property type="entry name" value="ABCC_6TM_D2"/>
</dbReference>
<dbReference type="InterPro" id="IPR044746">
    <property type="entry name" value="ABCC_6TM_D1"/>
</dbReference>
<feature type="transmembrane region" description="Helical" evidence="11">
    <location>
        <begin position="290"/>
        <end position="312"/>
    </location>
</feature>
<evidence type="ECO:0000256" key="7">
    <source>
        <dbReference type="ARBA" id="ARBA00022840"/>
    </source>
</evidence>
<evidence type="ECO:0000256" key="2">
    <source>
        <dbReference type="ARBA" id="ARBA00009726"/>
    </source>
</evidence>
<dbReference type="InterPro" id="IPR056227">
    <property type="entry name" value="TMD0_ABC"/>
</dbReference>
<dbReference type="InterPro" id="IPR011527">
    <property type="entry name" value="ABC1_TM_dom"/>
</dbReference>
<evidence type="ECO:0000256" key="10">
    <source>
        <dbReference type="ARBA" id="ARBA00023180"/>
    </source>
</evidence>
<dbReference type="PROSITE" id="PS50893">
    <property type="entry name" value="ABC_TRANSPORTER_2"/>
    <property type="match status" value="2"/>
</dbReference>
<dbReference type="EMBL" id="QZBS01000318">
    <property type="protein sequence ID" value="THZ67820.1"/>
    <property type="molecule type" value="Genomic_DNA"/>
</dbReference>
<sequence length="1259" mass="139129">MDVFAYKDGRRQSDFSIQFENIFFVIVPSCLFLLFGPWRIFWLARQRPSATSENLLRWKSVVINVAYCAIELSLLVIYLKQDKNGISITANTLLVLDAVAICILSWYEHWRSSKPSSILGVYLLFTAMTDIVRIRTLWLLDDTALGSLLTASLAIKLVMIVLEETAKTSTHREKSHQVMDQVSGIYGKSLFWWVNGVLRQGYHKTFVLPDLSSLDRRMMAEHLVARFQVYWTMFGNRPGRLILVSLGLIKWHLPSTIAARVLVVGFNICQPLLMEALLNFLQNENERTNVGYGLLAAFALVYLGMAVFNGIYYRKVYQSATTIRGGLIANIYKSTLHRRATIEDDSKALTLISADVDRVSNSMRFMHEFWAEPLQVAIATWLLQRRVGVSFVVPIIITLLTTLGVSFASRWTRVYQEKWMSAIQSRVGASSAVLSSMEALKMTGFTQSSSIIIKQLRETEVKAGKSFRWLEALTATSAYLPALLSPPITFAIFVAVSSAEYDVSRILTSLSLLQLITQPLSSLFQVVVPFVGAFACLTRIGSYLEAGDPESEGLSLEGASVRDESVMHNDDSNGVALVAPRTRLLPMREQESERLSIIIEDADIGWNTSTAVLHNLHMTFSTSSFNFILGPVASGKSTLIRAILGEAKVIRGSVVSLWSAFGYCDQKPWLQSATIRKNIIGYSTYDPNWYATVLHVTCLDEDIRVMSKGDQTPVGDSGTALSGGQKKRVPLLPNALVLEGINIKPDSALQQEEAPTVHVPETVKLNRGNATDAAVFLYYFRSIGVLSLAAFLMLTTSFAFFSVFPTIWLQWWAEAGNNASLYLGVLTHDLGIIDSELPELLLDLVCAYVPLIGLLWAIQKIYLRTSKQLRHLELEAKAPLYRQFTETLAGLSTIRAFGWEEKSIATNNDLIDQAQRPYYLLLMVQRWLSLVLDLITAGITILVVGLAIALRDSDSTGSVGVALLNIMSFATYTRLVVVLWSSTETALGAVSRIMTFEESMHLETTPDVLSPTTPTTLGAGPIIFTNVSASYSSPSNPSAPPTLNSISLTIAPGAKLGICGRSGSGKSSLVKTLLRMLDISTGNISISGTSITPIPPNLLRQSITTVTQDPWFLPGSVGFNLDTTGTVPHEEMIEALQKVGLWHIFAPLGLEVTMNEKVLSQGQKQLFCLARACVRPKKIVILDEFTSAVDTETENLMLDVANQAFKESTVIAVAHHLNTIKDYDIIIVMDKGEIVETGQPGELLERQNSRFREMVGGGR</sequence>
<feature type="transmembrane region" description="Helical" evidence="11">
    <location>
        <begin position="927"/>
        <end position="950"/>
    </location>
</feature>
<dbReference type="CDD" id="cd18580">
    <property type="entry name" value="ABC_6TM_ABCC_D2"/>
    <property type="match status" value="1"/>
</dbReference>
<dbReference type="Pfam" id="PF24357">
    <property type="entry name" value="TMD0_ABC"/>
    <property type="match status" value="1"/>
</dbReference>
<dbReference type="InterPro" id="IPR003593">
    <property type="entry name" value="AAA+_ATPase"/>
</dbReference>
<reference evidence="14 15" key="1">
    <citation type="submission" date="2018-10" db="EMBL/GenBank/DDBJ databases">
        <title>Fifty Aureobasidium pullulans genomes reveal a recombining polyextremotolerant generalist.</title>
        <authorList>
            <person name="Gostincar C."/>
            <person name="Turk M."/>
            <person name="Zajc J."/>
            <person name="Gunde-Cimerman N."/>
        </authorList>
    </citation>
    <scope>NUCLEOTIDE SEQUENCE [LARGE SCALE GENOMIC DNA]</scope>
    <source>
        <strain evidence="14 15">EXF-3519</strain>
    </source>
</reference>
<dbReference type="GO" id="GO:0005524">
    <property type="term" value="F:ATP binding"/>
    <property type="evidence" value="ECO:0007669"/>
    <property type="project" value="UniProtKB-KW"/>
</dbReference>
<feature type="domain" description="ABC transporter" evidence="12">
    <location>
        <begin position="1022"/>
        <end position="1256"/>
    </location>
</feature>
<evidence type="ECO:0000313" key="14">
    <source>
        <dbReference type="EMBL" id="THZ67820.1"/>
    </source>
</evidence>
<feature type="domain" description="ABC transmembrane type-1" evidence="13">
    <location>
        <begin position="257"/>
        <end position="532"/>
    </location>
</feature>
<evidence type="ECO:0000256" key="11">
    <source>
        <dbReference type="SAM" id="Phobius"/>
    </source>
</evidence>
<dbReference type="GO" id="GO:0005886">
    <property type="term" value="C:plasma membrane"/>
    <property type="evidence" value="ECO:0007669"/>
    <property type="project" value="UniProtKB-SubCell"/>
</dbReference>
<feature type="transmembrane region" description="Helical" evidence="11">
    <location>
        <begin position="389"/>
        <end position="408"/>
    </location>
</feature>
<feature type="domain" description="ABC transmembrane type-1" evidence="13">
    <location>
        <begin position="849"/>
        <end position="985"/>
    </location>
</feature>
<name>A0A4S9WQE1_AURPU</name>
<keyword evidence="4" id="KW-1003">Cell membrane</keyword>
<evidence type="ECO:0000256" key="1">
    <source>
        <dbReference type="ARBA" id="ARBA00004651"/>
    </source>
</evidence>
<keyword evidence="8 11" id="KW-1133">Transmembrane helix</keyword>
<comment type="similarity">
    <text evidence="2">Belongs to the ABC transporter superfamily. ABCC family. Conjugate transporter (TC 3.A.1.208) subfamily.</text>
</comment>
<dbReference type="CDD" id="cd18579">
    <property type="entry name" value="ABC_6TM_ABCC_D1"/>
    <property type="match status" value="1"/>
</dbReference>
<dbReference type="Proteomes" id="UP000309734">
    <property type="component" value="Unassembled WGS sequence"/>
</dbReference>
<evidence type="ECO:0000256" key="9">
    <source>
        <dbReference type="ARBA" id="ARBA00023136"/>
    </source>
</evidence>